<evidence type="ECO:0000313" key="3">
    <source>
        <dbReference type="Proteomes" id="UP000187191"/>
    </source>
</evidence>
<dbReference type="CDD" id="cd05233">
    <property type="entry name" value="SDR_c"/>
    <property type="match status" value="1"/>
</dbReference>
<dbReference type="PANTHER" id="PTHR43544:SF2">
    <property type="entry name" value="OXIDOREDUCTASE"/>
    <property type="match status" value="1"/>
</dbReference>
<dbReference type="Gene3D" id="3.40.50.720">
    <property type="entry name" value="NAD(P)-binding Rossmann-like Domain"/>
    <property type="match status" value="2"/>
</dbReference>
<dbReference type="Proteomes" id="UP000596130">
    <property type="component" value="Chromosome"/>
</dbReference>
<dbReference type="InterPro" id="IPR002347">
    <property type="entry name" value="SDR_fam"/>
</dbReference>
<dbReference type="InterPro" id="IPR036291">
    <property type="entry name" value="NAD(P)-bd_dom_sf"/>
</dbReference>
<evidence type="ECO:0000313" key="4">
    <source>
        <dbReference type="Proteomes" id="UP000596130"/>
    </source>
</evidence>
<dbReference type="SUPFAM" id="SSF51735">
    <property type="entry name" value="NAD(P)-binding Rossmann-fold domains"/>
    <property type="match status" value="1"/>
</dbReference>
<dbReference type="GO" id="GO:0005737">
    <property type="term" value="C:cytoplasm"/>
    <property type="evidence" value="ECO:0007669"/>
    <property type="project" value="TreeGrafter"/>
</dbReference>
<gene>
    <name evidence="1" type="ORF">A7J05_04295</name>
    <name evidence="2" type="ORF">I8755_33960</name>
</gene>
<dbReference type="InterPro" id="IPR051468">
    <property type="entry name" value="Fungal_SecMetab_SDRs"/>
</dbReference>
<dbReference type="AlphaFoldDB" id="A0A1P8TBQ4"/>
<sequence length="498" mass="53907">MTVTDESQGGSVENGEYGPGIDPDRLAVCLSVLDELDRLDVDHPDAIRVRRATAGIYRTVKQRRRQERRAAKTAHDKAVTEATATGSAERIDDETVGLLPSSRTEEGRFAGILQRPRSCYTCKTRYVEVDYFYHQLCPECALLNRTKREARTDLTGKRALLTGGRAKIGMHIALRLLRDGAHTTITTRFPKDAIRRFKAMDDSAQWMHRLEVVGIDLRDPAQAVALAERTAEAGPLDILINNATQTVRRLPSAYAALVDGESAPLPAGELPAHLVIGAFNSGAVDGLSALPVGTSGLDAQKVADLALVAGNASIARHLDGTAIDAGGLVPDVVDSNTWVQTIEQISPVELLETQLCNYTSPFILISALRPAMADAAKKAESGRAYVVNVSAMEGVFGRGYKGAGHPNTNAAKAAMNMVTRTSAQEMFQTDGILMTSVDTGWITDERPHYDKLRLAEEGFHAPLDLIDGAARVYDPIVRGQAGEDVYGVFLKDYANGKW</sequence>
<reference evidence="2 4" key="2">
    <citation type="submission" date="2020-12" db="EMBL/GenBank/DDBJ databases">
        <title>Identification and biosynthesis of polyene macrolides produced by Streptomyces alfalfae Men-myco-93-63.</title>
        <authorList>
            <person name="Liu D."/>
            <person name="Li Y."/>
            <person name="Liu L."/>
            <person name="Han X."/>
            <person name="Shen F."/>
        </authorList>
    </citation>
    <scope>NUCLEOTIDE SEQUENCE [LARGE SCALE GENOMIC DNA]</scope>
    <source>
        <strain evidence="2 4">Men-myco-93-63</strain>
    </source>
</reference>
<dbReference type="PANTHER" id="PTHR43544">
    <property type="entry name" value="SHORT-CHAIN DEHYDROGENASE/REDUCTASE"/>
    <property type="match status" value="1"/>
</dbReference>
<keyword evidence="3" id="KW-1185">Reference proteome</keyword>
<accession>A0A1P8TBQ4</accession>
<reference evidence="1 3" key="1">
    <citation type="submission" date="2016-05" db="EMBL/GenBank/DDBJ databases">
        <authorList>
            <person name="Gu J."/>
        </authorList>
    </citation>
    <scope>NUCLEOTIDE SEQUENCE [LARGE SCALE GENOMIC DNA]</scope>
    <source>
        <strain evidence="1 3">ACCC40021</strain>
    </source>
</reference>
<dbReference type="KEGG" id="ssia:A7J05_04295"/>
<evidence type="ECO:0000313" key="1">
    <source>
        <dbReference type="EMBL" id="APY85060.1"/>
    </source>
</evidence>
<proteinExistence type="predicted"/>
<dbReference type="RefSeq" id="WP_076682916.1">
    <property type="nucleotide sequence ID" value="NZ_CP015588.1"/>
</dbReference>
<protein>
    <submittedName>
        <fullName evidence="2">SDR family NAD(P)-dependent oxidoreductase</fullName>
    </submittedName>
    <submittedName>
        <fullName evidence="1">Short-chain dehydrogenase</fullName>
    </submittedName>
</protein>
<dbReference type="Pfam" id="PF00106">
    <property type="entry name" value="adh_short"/>
    <property type="match status" value="2"/>
</dbReference>
<name>A0A1P8TBQ4_9ACTN</name>
<dbReference type="GO" id="GO:0016491">
    <property type="term" value="F:oxidoreductase activity"/>
    <property type="evidence" value="ECO:0007669"/>
    <property type="project" value="TreeGrafter"/>
</dbReference>
<evidence type="ECO:0000313" key="2">
    <source>
        <dbReference type="EMBL" id="QQC92810.1"/>
    </source>
</evidence>
<dbReference type="Proteomes" id="UP000187191">
    <property type="component" value="Chromosome"/>
</dbReference>
<dbReference type="OrthoDB" id="56744at2"/>
<dbReference type="EMBL" id="CP065959">
    <property type="protein sequence ID" value="QQC92810.1"/>
    <property type="molecule type" value="Genomic_DNA"/>
</dbReference>
<organism evidence="2 4">
    <name type="scientific">Streptomyces alfalfae</name>
    <dbReference type="NCBI Taxonomy" id="1642299"/>
    <lineage>
        <taxon>Bacteria</taxon>
        <taxon>Bacillati</taxon>
        <taxon>Actinomycetota</taxon>
        <taxon>Actinomycetes</taxon>
        <taxon>Kitasatosporales</taxon>
        <taxon>Streptomycetaceae</taxon>
        <taxon>Streptomyces</taxon>
    </lineage>
</organism>
<dbReference type="EMBL" id="CP015588">
    <property type="protein sequence ID" value="APY85060.1"/>
    <property type="molecule type" value="Genomic_DNA"/>
</dbReference>